<protein>
    <submittedName>
        <fullName evidence="4">Putative ABC transport system ATP-binding protein</fullName>
    </submittedName>
</protein>
<keyword evidence="2 4" id="KW-0067">ATP-binding</keyword>
<reference evidence="5" key="1">
    <citation type="submission" date="2017-01" db="EMBL/GenBank/DDBJ databases">
        <authorList>
            <person name="Varghese N."/>
            <person name="Submissions S."/>
        </authorList>
    </citation>
    <scope>NUCLEOTIDE SEQUENCE [LARGE SCALE GENOMIC DNA]</scope>
    <source>
        <strain evidence="5">DSM 44531</strain>
    </source>
</reference>
<dbReference type="InterPro" id="IPR015854">
    <property type="entry name" value="ABC_transpr_LolD-like"/>
</dbReference>
<gene>
    <name evidence="4" type="ORF">SAMN05444817_101341</name>
</gene>
<dbReference type="AlphaFoldDB" id="A0A1N7IR59"/>
<sequence length="237" mass="25071">MTTATGIRHTSQSTTGTAPALSMKDVTVTFPDGDGRITALDNATLSADPCTVTFVVGASGSGKSTLLSAAAGLLTPDSGTVEVAGEPISEKVRLNRIGMVFQQPNLIASLTVRDQLLVTEHIRGVRGKELRAKKSHADDLLELVGLEGLGDRRMQQLSGGQRQRVGIARALMGEPSLVLADEPTTALDTNRSQEIIKLLRNVTEELGPACLIVTHETELIENGDRVIEVSDGHVTEG</sequence>
<accession>A0A1N7IR59</accession>
<dbReference type="RefSeq" id="WP_076598297.1">
    <property type="nucleotide sequence ID" value="NZ_CP046976.1"/>
</dbReference>
<organism evidence="4 5">
    <name type="scientific">Corynebacterium appendicis CIP 107643</name>
    <dbReference type="NCBI Taxonomy" id="1161099"/>
    <lineage>
        <taxon>Bacteria</taxon>
        <taxon>Bacillati</taxon>
        <taxon>Actinomycetota</taxon>
        <taxon>Actinomycetes</taxon>
        <taxon>Mycobacteriales</taxon>
        <taxon>Corynebacteriaceae</taxon>
        <taxon>Corynebacterium</taxon>
    </lineage>
</organism>
<dbReference type="Gene3D" id="3.40.50.300">
    <property type="entry name" value="P-loop containing nucleotide triphosphate hydrolases"/>
    <property type="match status" value="1"/>
</dbReference>
<evidence type="ECO:0000256" key="1">
    <source>
        <dbReference type="ARBA" id="ARBA00022741"/>
    </source>
</evidence>
<dbReference type="STRING" id="1161099.SAMN05444817_101341"/>
<dbReference type="PANTHER" id="PTHR24220">
    <property type="entry name" value="IMPORT ATP-BINDING PROTEIN"/>
    <property type="match status" value="1"/>
</dbReference>
<dbReference type="GO" id="GO:0005524">
    <property type="term" value="F:ATP binding"/>
    <property type="evidence" value="ECO:0007669"/>
    <property type="project" value="UniProtKB-KW"/>
</dbReference>
<evidence type="ECO:0000259" key="3">
    <source>
        <dbReference type="PROSITE" id="PS50893"/>
    </source>
</evidence>
<dbReference type="SMART" id="SM00382">
    <property type="entry name" value="AAA"/>
    <property type="match status" value="1"/>
</dbReference>
<dbReference type="GO" id="GO:0016887">
    <property type="term" value="F:ATP hydrolysis activity"/>
    <property type="evidence" value="ECO:0007669"/>
    <property type="project" value="InterPro"/>
</dbReference>
<dbReference type="PROSITE" id="PS00211">
    <property type="entry name" value="ABC_TRANSPORTER_1"/>
    <property type="match status" value="1"/>
</dbReference>
<evidence type="ECO:0000313" key="4">
    <source>
        <dbReference type="EMBL" id="SIS39476.1"/>
    </source>
</evidence>
<dbReference type="PROSITE" id="PS50893">
    <property type="entry name" value="ABC_TRANSPORTER_2"/>
    <property type="match status" value="1"/>
</dbReference>
<proteinExistence type="predicted"/>
<feature type="domain" description="ABC transporter" evidence="3">
    <location>
        <begin position="21"/>
        <end position="237"/>
    </location>
</feature>
<keyword evidence="1" id="KW-0547">Nucleotide-binding</keyword>
<dbReference type="SUPFAM" id="SSF52540">
    <property type="entry name" value="P-loop containing nucleoside triphosphate hydrolases"/>
    <property type="match status" value="1"/>
</dbReference>
<dbReference type="Proteomes" id="UP000186292">
    <property type="component" value="Unassembled WGS sequence"/>
</dbReference>
<dbReference type="InterPro" id="IPR003439">
    <property type="entry name" value="ABC_transporter-like_ATP-bd"/>
</dbReference>
<keyword evidence="5" id="KW-1185">Reference proteome</keyword>
<dbReference type="Pfam" id="PF00005">
    <property type="entry name" value="ABC_tran"/>
    <property type="match status" value="1"/>
</dbReference>
<dbReference type="PANTHER" id="PTHR24220:SF685">
    <property type="entry name" value="ABC TRANSPORTER RELATED"/>
    <property type="match status" value="1"/>
</dbReference>
<dbReference type="OrthoDB" id="9802264at2"/>
<dbReference type="InterPro" id="IPR017871">
    <property type="entry name" value="ABC_transporter-like_CS"/>
</dbReference>
<evidence type="ECO:0000256" key="2">
    <source>
        <dbReference type="ARBA" id="ARBA00022840"/>
    </source>
</evidence>
<dbReference type="GO" id="GO:0022857">
    <property type="term" value="F:transmembrane transporter activity"/>
    <property type="evidence" value="ECO:0007669"/>
    <property type="project" value="TreeGrafter"/>
</dbReference>
<dbReference type="EMBL" id="FTOF01000001">
    <property type="protein sequence ID" value="SIS39476.1"/>
    <property type="molecule type" value="Genomic_DNA"/>
</dbReference>
<name>A0A1N7IR59_9CORY</name>
<dbReference type="InterPro" id="IPR003593">
    <property type="entry name" value="AAA+_ATPase"/>
</dbReference>
<dbReference type="InterPro" id="IPR027417">
    <property type="entry name" value="P-loop_NTPase"/>
</dbReference>
<dbReference type="GO" id="GO:0005886">
    <property type="term" value="C:plasma membrane"/>
    <property type="evidence" value="ECO:0007669"/>
    <property type="project" value="TreeGrafter"/>
</dbReference>
<evidence type="ECO:0000313" key="5">
    <source>
        <dbReference type="Proteomes" id="UP000186292"/>
    </source>
</evidence>